<dbReference type="GO" id="GO:0000776">
    <property type="term" value="C:kinetochore"/>
    <property type="evidence" value="ECO:0007669"/>
    <property type="project" value="TreeGrafter"/>
</dbReference>
<evidence type="ECO:0000256" key="7">
    <source>
        <dbReference type="SAM" id="Coils"/>
    </source>
</evidence>
<feature type="region of interest" description="Disordered" evidence="8">
    <location>
        <begin position="43"/>
        <end position="66"/>
    </location>
</feature>
<dbReference type="Gene3D" id="1.20.5.170">
    <property type="match status" value="1"/>
</dbReference>
<evidence type="ECO:0000256" key="3">
    <source>
        <dbReference type="ARBA" id="ARBA00022618"/>
    </source>
</evidence>
<dbReference type="GO" id="GO:0005635">
    <property type="term" value="C:nuclear envelope"/>
    <property type="evidence" value="ECO:0007669"/>
    <property type="project" value="TreeGrafter"/>
</dbReference>
<dbReference type="GO" id="GO:0072686">
    <property type="term" value="C:mitotic spindle"/>
    <property type="evidence" value="ECO:0007669"/>
    <property type="project" value="TreeGrafter"/>
</dbReference>
<dbReference type="Proteomes" id="UP000036403">
    <property type="component" value="Unassembled WGS sequence"/>
</dbReference>
<feature type="compositionally biased region" description="Polar residues" evidence="8">
    <location>
        <begin position="52"/>
        <end position="63"/>
    </location>
</feature>
<organism evidence="9 10">
    <name type="scientific">Lasius niger</name>
    <name type="common">Black garden ant</name>
    <dbReference type="NCBI Taxonomy" id="67767"/>
    <lineage>
        <taxon>Eukaryota</taxon>
        <taxon>Metazoa</taxon>
        <taxon>Ecdysozoa</taxon>
        <taxon>Arthropoda</taxon>
        <taxon>Hexapoda</taxon>
        <taxon>Insecta</taxon>
        <taxon>Pterygota</taxon>
        <taxon>Neoptera</taxon>
        <taxon>Endopterygota</taxon>
        <taxon>Hymenoptera</taxon>
        <taxon>Apocrita</taxon>
        <taxon>Aculeata</taxon>
        <taxon>Formicoidea</taxon>
        <taxon>Formicidae</taxon>
        <taxon>Formicinae</taxon>
        <taxon>Lasius</taxon>
        <taxon>Lasius</taxon>
    </lineage>
</organism>
<feature type="coiled-coil region" evidence="7">
    <location>
        <begin position="116"/>
        <end position="507"/>
    </location>
</feature>
<dbReference type="Gene3D" id="3.30.457.60">
    <property type="match status" value="1"/>
</dbReference>
<feature type="region of interest" description="Disordered" evidence="8">
    <location>
        <begin position="1"/>
        <end position="20"/>
    </location>
</feature>
<dbReference type="PaxDb" id="67767-A0A0J7L0P4"/>
<evidence type="ECO:0000256" key="1">
    <source>
        <dbReference type="ARBA" id="ARBA00004123"/>
    </source>
</evidence>
<evidence type="ECO:0000313" key="9">
    <source>
        <dbReference type="EMBL" id="KMQ96153.1"/>
    </source>
</evidence>
<dbReference type="AlphaFoldDB" id="A0A0J7L0P4"/>
<dbReference type="GO" id="GO:0051315">
    <property type="term" value="P:attachment of mitotic spindle microtubules to kinetochore"/>
    <property type="evidence" value="ECO:0007669"/>
    <property type="project" value="TreeGrafter"/>
</dbReference>
<feature type="compositionally biased region" description="Basic and acidic residues" evidence="8">
    <location>
        <begin position="1"/>
        <end position="13"/>
    </location>
</feature>
<sequence>MIKDLRSGTESYRRSTGIPVRVPGTSYIRSKFNESDDSIISPKRQKLDESDTSTINKTQSDSVPGSPWEWRRMKGEVISLKTRLTHQEATVQQLHNIRRQMEEIFEKEKGLLQVQVEQDRQTIQQLEVRLDVARRTIQDAREAQATTEKEWSQVRNNLEKQIATLVTENAKLSENVRNASIKERSPPLQDTSESNELQLKLETMEAKAAMLEERMKEYLKMQQDYELQNVELQNTKIKLEKLESERALWEEGKLLAGRAARANDLEKELNIVKKTVTVLKESVKEKLLLEEQMANMTKRLEHTEKVEQQVAILEAKRSELALRLQEYETIGITGGPTAVKRELNRLQQAEVDLRAEEGQLRSRLDAVLRESQNLSKNYEDAKKLATDVTSSKEKLNKLVSRLQKKMILVTRERDSYRQQLDLYEKEMTIDANNAMTERIPALERAIDGYRDLVNKLEADLQAAETGTQKNECNKLREEIEQLRAIAEKQAEEKQAALLREVEELRAKVRSGNYGATTSSFQTQEIVELKQTHEIKIARLKEAFKASSQEFRQACYQLFGWRVDRTKEGYYKLSSQYAESPDDFLFFHIGEEGVDMLETAFSTSLSSLIEQYLQRQHSVPMFLNAVQSDLFSQQTVTNVVT</sequence>
<protein>
    <submittedName>
        <fullName evidence="9">Mitotic spindle assembly checkpoint protein mad1</fullName>
    </submittedName>
</protein>
<keyword evidence="5" id="KW-0539">Nucleus</keyword>
<evidence type="ECO:0000256" key="5">
    <source>
        <dbReference type="ARBA" id="ARBA00023242"/>
    </source>
</evidence>
<keyword evidence="4" id="KW-0498">Mitosis</keyword>
<evidence type="ECO:0000256" key="2">
    <source>
        <dbReference type="ARBA" id="ARBA00008029"/>
    </source>
</evidence>
<keyword evidence="7" id="KW-0175">Coiled coil</keyword>
<name>A0A0J7L0P4_LASNI</name>
<dbReference type="GO" id="GO:0051301">
    <property type="term" value="P:cell division"/>
    <property type="evidence" value="ECO:0007669"/>
    <property type="project" value="UniProtKB-KW"/>
</dbReference>
<evidence type="ECO:0000256" key="4">
    <source>
        <dbReference type="ARBA" id="ARBA00022776"/>
    </source>
</evidence>
<dbReference type="PANTHER" id="PTHR23168">
    <property type="entry name" value="MITOTIC SPINDLE ASSEMBLY CHECKPOINT PROTEIN MAD1 MITOTIC ARREST DEFICIENT-LIKE PROTEIN 1"/>
    <property type="match status" value="1"/>
</dbReference>
<comment type="similarity">
    <text evidence="2">Belongs to the MAD1 family.</text>
</comment>
<reference evidence="9 10" key="1">
    <citation type="submission" date="2015-04" db="EMBL/GenBank/DDBJ databases">
        <title>Lasius niger genome sequencing.</title>
        <authorList>
            <person name="Konorov E.A."/>
            <person name="Nikitin M.A."/>
            <person name="Kirill M.V."/>
            <person name="Chang P."/>
        </authorList>
    </citation>
    <scope>NUCLEOTIDE SEQUENCE [LARGE SCALE GENOMIC DNA]</scope>
    <source>
        <tissue evidence="9">Whole</tissue>
    </source>
</reference>
<keyword evidence="10" id="KW-1185">Reference proteome</keyword>
<evidence type="ECO:0000256" key="8">
    <source>
        <dbReference type="SAM" id="MobiDB-lite"/>
    </source>
</evidence>
<dbReference type="STRING" id="67767.A0A0J7L0P4"/>
<dbReference type="Pfam" id="PF05557">
    <property type="entry name" value="MAD"/>
    <property type="match status" value="1"/>
</dbReference>
<comment type="subcellular location">
    <subcellularLocation>
        <location evidence="1">Nucleus</location>
    </subcellularLocation>
</comment>
<dbReference type="PANTHER" id="PTHR23168:SF0">
    <property type="entry name" value="MITOTIC SPINDLE ASSEMBLY CHECKPOINT PROTEIN MAD1"/>
    <property type="match status" value="1"/>
</dbReference>
<keyword evidence="3" id="KW-0132">Cell division</keyword>
<dbReference type="EMBL" id="LBMM01001520">
    <property type="protein sequence ID" value="KMQ96153.1"/>
    <property type="molecule type" value="Genomic_DNA"/>
</dbReference>
<keyword evidence="6" id="KW-0131">Cell cycle</keyword>
<accession>A0A0J7L0P4</accession>
<comment type="caution">
    <text evidence="9">The sequence shown here is derived from an EMBL/GenBank/DDBJ whole genome shotgun (WGS) entry which is preliminary data.</text>
</comment>
<dbReference type="GO" id="GO:0007094">
    <property type="term" value="P:mitotic spindle assembly checkpoint signaling"/>
    <property type="evidence" value="ECO:0007669"/>
    <property type="project" value="InterPro"/>
</dbReference>
<proteinExistence type="inferred from homology"/>
<gene>
    <name evidence="9" type="ORF">RF55_3578</name>
</gene>
<evidence type="ECO:0000256" key="6">
    <source>
        <dbReference type="ARBA" id="ARBA00023306"/>
    </source>
</evidence>
<dbReference type="OrthoDB" id="331602at2759"/>
<dbReference type="InterPro" id="IPR008672">
    <property type="entry name" value="Mad1"/>
</dbReference>
<evidence type="ECO:0000313" key="10">
    <source>
        <dbReference type="Proteomes" id="UP000036403"/>
    </source>
</evidence>